<dbReference type="GO" id="GO:0043811">
    <property type="term" value="F:phosphate:acyl-[acyl carrier protein] acyltransferase activity"/>
    <property type="evidence" value="ECO:0007669"/>
    <property type="project" value="UniProtKB-UniRule"/>
</dbReference>
<evidence type="ECO:0000256" key="8">
    <source>
        <dbReference type="ARBA" id="ARBA00024069"/>
    </source>
</evidence>
<dbReference type="OrthoDB" id="9806408at2"/>
<name>A0A1Y0HJL3_9BACT</name>
<dbReference type="HAMAP" id="MF_00019">
    <property type="entry name" value="PlsX"/>
    <property type="match status" value="1"/>
</dbReference>
<evidence type="ECO:0000256" key="1">
    <source>
        <dbReference type="ARBA" id="ARBA00001232"/>
    </source>
</evidence>
<evidence type="ECO:0000256" key="7">
    <source>
        <dbReference type="ARBA" id="ARBA00023264"/>
    </source>
</evidence>
<evidence type="ECO:0000256" key="6">
    <source>
        <dbReference type="ARBA" id="ARBA00023209"/>
    </source>
</evidence>
<keyword evidence="3 10" id="KW-0444">Lipid biosynthesis</keyword>
<dbReference type="UniPathway" id="UPA00085"/>
<dbReference type="GO" id="GO:0006633">
    <property type="term" value="P:fatty acid biosynthetic process"/>
    <property type="evidence" value="ECO:0007669"/>
    <property type="project" value="UniProtKB-UniRule"/>
</dbReference>
<accession>A0A1Y0HJL3</accession>
<organism evidence="11 12">
    <name type="scientific">Sulfurospirillum diekertiae</name>
    <dbReference type="NCBI Taxonomy" id="1854492"/>
    <lineage>
        <taxon>Bacteria</taxon>
        <taxon>Pseudomonadati</taxon>
        <taxon>Campylobacterota</taxon>
        <taxon>Epsilonproteobacteria</taxon>
        <taxon>Campylobacterales</taxon>
        <taxon>Sulfurospirillaceae</taxon>
        <taxon>Sulfurospirillum</taxon>
    </lineage>
</organism>
<dbReference type="EC" id="2.3.1.274" evidence="8 10"/>
<dbReference type="InterPro" id="IPR003664">
    <property type="entry name" value="FA_synthesis"/>
</dbReference>
<dbReference type="PANTHER" id="PTHR30100:SF1">
    <property type="entry name" value="PHOSPHATE ACYLTRANSFERASE"/>
    <property type="match status" value="1"/>
</dbReference>
<keyword evidence="12" id="KW-1185">Reference proteome</keyword>
<dbReference type="Proteomes" id="UP000196005">
    <property type="component" value="Chromosome"/>
</dbReference>
<dbReference type="SUPFAM" id="SSF53659">
    <property type="entry name" value="Isocitrate/Isopropylmalate dehydrogenase-like"/>
    <property type="match status" value="1"/>
</dbReference>
<keyword evidence="6 10" id="KW-0594">Phospholipid biosynthesis</keyword>
<dbReference type="PANTHER" id="PTHR30100">
    <property type="entry name" value="FATTY ACID/PHOSPHOLIPID SYNTHESIS PROTEIN PLSX"/>
    <property type="match status" value="1"/>
</dbReference>
<evidence type="ECO:0000256" key="9">
    <source>
        <dbReference type="ARBA" id="ARBA00046608"/>
    </source>
</evidence>
<keyword evidence="7 10" id="KW-1208">Phospholipid metabolism</keyword>
<dbReference type="Pfam" id="PF02504">
    <property type="entry name" value="FA_synthesis"/>
    <property type="match status" value="1"/>
</dbReference>
<keyword evidence="5 10" id="KW-0443">Lipid metabolism</keyword>
<proteinExistence type="inferred from homology"/>
<evidence type="ECO:0000256" key="4">
    <source>
        <dbReference type="ARBA" id="ARBA00022679"/>
    </source>
</evidence>
<keyword evidence="11" id="KW-0012">Acyltransferase</keyword>
<keyword evidence="4 10" id="KW-0808">Transferase</keyword>
<comment type="pathway">
    <text evidence="10">Lipid metabolism; phospholipid metabolism.</text>
</comment>
<dbReference type="GO" id="GO:0005737">
    <property type="term" value="C:cytoplasm"/>
    <property type="evidence" value="ECO:0007669"/>
    <property type="project" value="UniProtKB-SubCell"/>
</dbReference>
<dbReference type="KEGG" id="suls:Sdiek1_0260"/>
<keyword evidence="2 10" id="KW-0963">Cytoplasm</keyword>
<evidence type="ECO:0000256" key="10">
    <source>
        <dbReference type="HAMAP-Rule" id="MF_00019"/>
    </source>
</evidence>
<dbReference type="NCBIfam" id="TIGR00182">
    <property type="entry name" value="plsX"/>
    <property type="match status" value="1"/>
</dbReference>
<dbReference type="Gene3D" id="3.40.718.10">
    <property type="entry name" value="Isopropylmalate Dehydrogenase"/>
    <property type="match status" value="1"/>
</dbReference>
<dbReference type="AlphaFoldDB" id="A0A1Y0HJL3"/>
<evidence type="ECO:0000256" key="5">
    <source>
        <dbReference type="ARBA" id="ARBA00023098"/>
    </source>
</evidence>
<evidence type="ECO:0000256" key="3">
    <source>
        <dbReference type="ARBA" id="ARBA00022516"/>
    </source>
</evidence>
<evidence type="ECO:0000313" key="11">
    <source>
        <dbReference type="EMBL" id="ARU47443.1"/>
    </source>
</evidence>
<protein>
    <recommendedName>
        <fullName evidence="8 10">Phosphate acyltransferase</fullName>
        <ecNumber evidence="8 10">2.3.1.274</ecNumber>
    </recommendedName>
    <alternativeName>
        <fullName evidence="10">Acyl-ACP phosphotransacylase</fullName>
    </alternativeName>
    <alternativeName>
        <fullName evidence="10">Acyl-[acyl-carrier-protein]--phosphate acyltransferase</fullName>
    </alternativeName>
    <alternativeName>
        <fullName evidence="10">Phosphate-acyl-ACP acyltransferase</fullName>
    </alternativeName>
</protein>
<comment type="similarity">
    <text evidence="10">Belongs to the PlsX family.</text>
</comment>
<evidence type="ECO:0000256" key="2">
    <source>
        <dbReference type="ARBA" id="ARBA00022490"/>
    </source>
</evidence>
<evidence type="ECO:0000313" key="12">
    <source>
        <dbReference type="Proteomes" id="UP000196005"/>
    </source>
</evidence>
<comment type="subcellular location">
    <subcellularLocation>
        <location evidence="10">Cytoplasm</location>
    </subcellularLocation>
    <text evidence="10">Associated with the membrane possibly through PlsY.</text>
</comment>
<gene>
    <name evidence="10" type="primary">plsX</name>
    <name evidence="11" type="ORF">Sdiek1_0260</name>
</gene>
<comment type="subunit">
    <text evidence="9 10">Homodimer. Probably interacts with PlsY.</text>
</comment>
<comment type="function">
    <text evidence="10">Catalyzes the reversible formation of acyl-phosphate (acyl-PO(4)) from acyl-[acyl-carrier-protein] (acyl-ACP). This enzyme utilizes acyl-ACP as fatty acyl donor, but not acyl-CoA.</text>
</comment>
<dbReference type="RefSeq" id="WP_087437538.1">
    <property type="nucleotide sequence ID" value="NZ_CP021416.1"/>
</dbReference>
<dbReference type="InterPro" id="IPR012281">
    <property type="entry name" value="Phospholipid_synth_PlsX-like"/>
</dbReference>
<reference evidence="12" key="1">
    <citation type="submission" date="2017-05" db="EMBL/GenBank/DDBJ databases">
        <title>Dechlorination kinetics govern the competition between two new strains of the genus Sulfurospirillum.</title>
        <authorList>
            <person name="Buttet G.F."/>
            <person name="Murray A.M."/>
            <person name="Goris T."/>
            <person name="Burion M."/>
            <person name="Lin B."/>
            <person name="Rolle M."/>
            <person name="Maillard J."/>
        </authorList>
    </citation>
    <scope>NUCLEOTIDE SEQUENCE [LARGE SCALE GENOMIC DNA]</scope>
    <source>
        <strain evidence="12">SL2-1</strain>
    </source>
</reference>
<sequence>MLTIAIDAMGGDFGPAPIVEGTLQALKERQFKALLVGDINVLKPLIPQEYLAKISFVEASDILDMHEAATNALKRKETSIYKAVDLVKDKVADAVVSMGHSGATMSLATLRIGRLKGVLRPAIATIMPTAVPGKLSLVLDVGANVDCKAEHLAQFAIMGETYAKDVLKIAQPKVGLLSNGEEESKGNETTKEAFAILKKLESFVGNVEGNNVFDGSVDVIVCDGFVGNILLKASEGVADSITKIIKQNVRRSPLAIAGAVLMRKVFKVLKKQVDYAEYGGAPLIGINGCAIIGHGKSNAKAVKNAIYQAINFSSSGINTDIEQKLVLLEQ</sequence>
<dbReference type="EMBL" id="CP021416">
    <property type="protein sequence ID" value="ARU47443.1"/>
    <property type="molecule type" value="Genomic_DNA"/>
</dbReference>
<comment type="catalytic activity">
    <reaction evidence="1 10">
        <text>a fatty acyl-[ACP] + phosphate = an acyl phosphate + holo-[ACP]</text>
        <dbReference type="Rhea" id="RHEA:42292"/>
        <dbReference type="Rhea" id="RHEA-COMP:9685"/>
        <dbReference type="Rhea" id="RHEA-COMP:14125"/>
        <dbReference type="ChEBI" id="CHEBI:43474"/>
        <dbReference type="ChEBI" id="CHEBI:59918"/>
        <dbReference type="ChEBI" id="CHEBI:64479"/>
        <dbReference type="ChEBI" id="CHEBI:138651"/>
        <dbReference type="EC" id="2.3.1.274"/>
    </reaction>
</comment>
<dbReference type="PIRSF" id="PIRSF002465">
    <property type="entry name" value="Phsphlp_syn_PlsX"/>
    <property type="match status" value="1"/>
</dbReference>
<dbReference type="GO" id="GO:0008654">
    <property type="term" value="P:phospholipid biosynthetic process"/>
    <property type="evidence" value="ECO:0007669"/>
    <property type="project" value="UniProtKB-KW"/>
</dbReference>